<reference evidence="4 5" key="1">
    <citation type="submission" date="2019-08" db="EMBL/GenBank/DDBJ databases">
        <title>Whole genome sequencing of chitin degrading bacteria Chitinophaga pinensis YS16.</title>
        <authorList>
            <person name="Singh R.P."/>
            <person name="Manchanda G."/>
            <person name="Maurya I.K."/>
            <person name="Joshi N.K."/>
            <person name="Srivastava A.K."/>
        </authorList>
    </citation>
    <scope>NUCLEOTIDE SEQUENCE [LARGE SCALE GENOMIC DNA]</scope>
    <source>
        <strain evidence="4 5">YS-16</strain>
    </source>
</reference>
<dbReference type="Proteomes" id="UP000318815">
    <property type="component" value="Unassembled WGS sequence"/>
</dbReference>
<dbReference type="EMBL" id="VOHS01000076">
    <property type="protein sequence ID" value="TWV91108.1"/>
    <property type="molecule type" value="Genomic_DNA"/>
</dbReference>
<dbReference type="PANTHER" id="PTHR30203:SF33">
    <property type="entry name" value="BLR4455 PROTEIN"/>
    <property type="match status" value="1"/>
</dbReference>
<accession>A0A5C6LIQ8</accession>
<comment type="caution">
    <text evidence="4">The sequence shown here is derived from an EMBL/GenBank/DDBJ whole genome shotgun (WGS) entry which is preliminary data.</text>
</comment>
<keyword evidence="2" id="KW-0564">Palmitate</keyword>
<keyword evidence="2" id="KW-1134">Transmembrane beta strand</keyword>
<comment type="similarity">
    <text evidence="1 2">Belongs to the outer membrane factor (OMF) (TC 1.B.17) family.</text>
</comment>
<dbReference type="Gene3D" id="1.20.1600.10">
    <property type="entry name" value="Outer membrane efflux proteins (OEP)"/>
    <property type="match status" value="1"/>
</dbReference>
<comment type="subcellular location">
    <subcellularLocation>
        <location evidence="2">Cell membrane</location>
        <topology evidence="2">Lipid-anchor</topology>
    </subcellularLocation>
</comment>
<proteinExistence type="inferred from homology"/>
<dbReference type="Pfam" id="PF02321">
    <property type="entry name" value="OEP"/>
    <property type="match status" value="2"/>
</dbReference>
<evidence type="ECO:0000313" key="4">
    <source>
        <dbReference type="EMBL" id="TWV91108.1"/>
    </source>
</evidence>
<dbReference type="AlphaFoldDB" id="A0A5C6LIQ8"/>
<keyword evidence="2" id="KW-0472">Membrane</keyword>
<dbReference type="PROSITE" id="PS51257">
    <property type="entry name" value="PROKAR_LIPOPROTEIN"/>
    <property type="match status" value="1"/>
</dbReference>
<keyword evidence="5" id="KW-1185">Reference proteome</keyword>
<dbReference type="InterPro" id="IPR003423">
    <property type="entry name" value="OMP_efflux"/>
</dbReference>
<evidence type="ECO:0000256" key="1">
    <source>
        <dbReference type="ARBA" id="ARBA00007613"/>
    </source>
</evidence>
<evidence type="ECO:0000256" key="2">
    <source>
        <dbReference type="RuleBase" id="RU362097"/>
    </source>
</evidence>
<dbReference type="GO" id="GO:0015562">
    <property type="term" value="F:efflux transmembrane transporter activity"/>
    <property type="evidence" value="ECO:0007669"/>
    <property type="project" value="InterPro"/>
</dbReference>
<evidence type="ECO:0000313" key="5">
    <source>
        <dbReference type="Proteomes" id="UP000318815"/>
    </source>
</evidence>
<dbReference type="GO" id="GO:0005886">
    <property type="term" value="C:plasma membrane"/>
    <property type="evidence" value="ECO:0007669"/>
    <property type="project" value="UniProtKB-SubCell"/>
</dbReference>
<dbReference type="InterPro" id="IPR010131">
    <property type="entry name" value="MdtP/NodT-like"/>
</dbReference>
<feature type="coiled-coil region" evidence="3">
    <location>
        <begin position="223"/>
        <end position="257"/>
    </location>
</feature>
<dbReference type="Gene3D" id="2.20.200.10">
    <property type="entry name" value="Outer membrane efflux proteins (OEP)"/>
    <property type="match status" value="1"/>
</dbReference>
<dbReference type="OrthoDB" id="9770517at2"/>
<feature type="coiled-coil region" evidence="3">
    <location>
        <begin position="379"/>
        <end position="413"/>
    </location>
</feature>
<dbReference type="NCBIfam" id="TIGR01845">
    <property type="entry name" value="outer_NodT"/>
    <property type="match status" value="1"/>
</dbReference>
<keyword evidence="2" id="KW-0449">Lipoprotein</keyword>
<sequence length="468" mass="51458">MNKYLYIIGFAGIATIASCKVGKEFARPSVDMPAQFRGQASADTNSIAALPVQSFIRDTALLRLIDSAVAKNFDVQVALKNIESAGASLKSARLGRLPDLNLSVQGTRNWPSKNSLNGSLSEQFIGTRYMDDYNAGLNLSWEVVAWGKISRLKEAALATYLQSTEASRAVRTRVISDVAQAYYNLLMLDTQKEVAYRNMLLTDSTLRIVKLQYRSGMATNLAVEQIEAQLRVALALMPQIEQQIALQENALKTLTGEMPGSIVRNRLQDLAADTALSAGVPADLLSRRPDVRAAEMAVKVANARAGVAEAAMYPALNITAGVGVNSFKIDNWLNIPGSLFETVGGSITQPVFRRRQLRTEWETAKIEWEKSAIEFRRSVTTAVQEVSDALAKMDKLKEQYTFTQQRVDRLEIATHDASLLFQNGMANYLEVITAQSNALQSELDLAAVKRDQLNATIDLYRALGGGWK</sequence>
<keyword evidence="2" id="KW-0812">Transmembrane</keyword>
<protein>
    <submittedName>
        <fullName evidence="4">Efflux transporter outer membrane subunit</fullName>
    </submittedName>
</protein>
<dbReference type="PANTHER" id="PTHR30203">
    <property type="entry name" value="OUTER MEMBRANE CATION EFFLUX PROTEIN"/>
    <property type="match status" value="1"/>
</dbReference>
<evidence type="ECO:0000256" key="3">
    <source>
        <dbReference type="SAM" id="Coils"/>
    </source>
</evidence>
<keyword evidence="3" id="KW-0175">Coiled coil</keyword>
<dbReference type="RefSeq" id="WP_146308312.1">
    <property type="nucleotide sequence ID" value="NZ_VOHS01000076.1"/>
</dbReference>
<name>A0A5C6LIQ8_9BACT</name>
<dbReference type="SUPFAM" id="SSF56954">
    <property type="entry name" value="Outer membrane efflux proteins (OEP)"/>
    <property type="match status" value="1"/>
</dbReference>
<gene>
    <name evidence="4" type="ORF">FEF09_28995</name>
</gene>
<organism evidence="4 5">
    <name type="scientific">Chitinophaga pinensis</name>
    <dbReference type="NCBI Taxonomy" id="79329"/>
    <lineage>
        <taxon>Bacteria</taxon>
        <taxon>Pseudomonadati</taxon>
        <taxon>Bacteroidota</taxon>
        <taxon>Chitinophagia</taxon>
        <taxon>Chitinophagales</taxon>
        <taxon>Chitinophagaceae</taxon>
        <taxon>Chitinophaga</taxon>
    </lineage>
</organism>